<evidence type="ECO:0000256" key="3">
    <source>
        <dbReference type="SAM" id="Phobius"/>
    </source>
</evidence>
<dbReference type="PANTHER" id="PTHR11360:SF284">
    <property type="entry name" value="EG:103B4.3 PROTEIN-RELATED"/>
    <property type="match status" value="1"/>
</dbReference>
<dbReference type="Gene3D" id="1.20.1250.20">
    <property type="entry name" value="MFS general substrate transporter like domains"/>
    <property type="match status" value="1"/>
</dbReference>
<dbReference type="AlphaFoldDB" id="A0A2T9YCQ3"/>
<feature type="transmembrane region" description="Helical" evidence="3">
    <location>
        <begin position="190"/>
        <end position="211"/>
    </location>
</feature>
<dbReference type="PANTHER" id="PTHR11360">
    <property type="entry name" value="MONOCARBOXYLATE TRANSPORTER"/>
    <property type="match status" value="1"/>
</dbReference>
<dbReference type="Proteomes" id="UP000245383">
    <property type="component" value="Unassembled WGS sequence"/>
</dbReference>
<evidence type="ECO:0000256" key="1">
    <source>
        <dbReference type="ARBA" id="ARBA00004141"/>
    </source>
</evidence>
<keyword evidence="3" id="KW-0812">Transmembrane</keyword>
<feature type="transmembrane region" description="Helical" evidence="3">
    <location>
        <begin position="232"/>
        <end position="254"/>
    </location>
</feature>
<comment type="subcellular location">
    <subcellularLocation>
        <location evidence="1">Membrane</location>
        <topology evidence="1">Multi-pass membrane protein</topology>
    </subcellularLocation>
</comment>
<proteinExistence type="inferred from homology"/>
<organism evidence="4 5">
    <name type="scientific">Smittium simulii</name>
    <dbReference type="NCBI Taxonomy" id="133385"/>
    <lineage>
        <taxon>Eukaryota</taxon>
        <taxon>Fungi</taxon>
        <taxon>Fungi incertae sedis</taxon>
        <taxon>Zoopagomycota</taxon>
        <taxon>Kickxellomycotina</taxon>
        <taxon>Harpellomycetes</taxon>
        <taxon>Harpellales</taxon>
        <taxon>Legeriomycetaceae</taxon>
        <taxon>Smittium</taxon>
    </lineage>
</organism>
<dbReference type="EMBL" id="MBFR01000275">
    <property type="protein sequence ID" value="PVU90118.1"/>
    <property type="molecule type" value="Genomic_DNA"/>
</dbReference>
<accession>A0A2T9YCQ3</accession>
<evidence type="ECO:0000313" key="5">
    <source>
        <dbReference type="Proteomes" id="UP000245383"/>
    </source>
</evidence>
<dbReference type="GO" id="GO:0016020">
    <property type="term" value="C:membrane"/>
    <property type="evidence" value="ECO:0007669"/>
    <property type="project" value="UniProtKB-SubCell"/>
</dbReference>
<comment type="caution">
    <text evidence="4">The sequence shown here is derived from an EMBL/GenBank/DDBJ whole genome shotgun (WGS) entry which is preliminary data.</text>
</comment>
<dbReference type="GO" id="GO:0022857">
    <property type="term" value="F:transmembrane transporter activity"/>
    <property type="evidence" value="ECO:0007669"/>
    <property type="project" value="InterPro"/>
</dbReference>
<dbReference type="OrthoDB" id="6499973at2759"/>
<reference evidence="4 5" key="1">
    <citation type="journal article" date="2018" name="MBio">
        <title>Comparative Genomics Reveals the Core Gene Toolbox for the Fungus-Insect Symbiosis.</title>
        <authorList>
            <person name="Wang Y."/>
            <person name="Stata M."/>
            <person name="Wang W."/>
            <person name="Stajich J.E."/>
            <person name="White M.M."/>
            <person name="Moncalvo J.M."/>
        </authorList>
    </citation>
    <scope>NUCLEOTIDE SEQUENCE [LARGE SCALE GENOMIC DNA]</scope>
    <source>
        <strain evidence="4 5">SWE-8-4</strain>
    </source>
</reference>
<feature type="transmembrane region" description="Helical" evidence="3">
    <location>
        <begin position="160"/>
        <end position="184"/>
    </location>
</feature>
<protein>
    <recommendedName>
        <fullName evidence="6">Major facilitator superfamily (MFS) profile domain-containing protein</fullName>
    </recommendedName>
</protein>
<sequence length="296" mass="31925">MPAVTKAEQGSKEDLSNITHDQNYIPPDTGYAWFVMLAGILTLTMTFGVMNSFGVVQNYYLQTLFASEPARKIAWISTMAQTCIYLGGLIATPLIAKYGIKNTNMIGTIVASTGLLLASFSSKIWQFVLTQGIIFGLGGAINLNVALLMPALWFEKKRSLVIGIILAGTAIGSLILTPMLNIVLNNLGAAWVYRILALLYVTLTGYSWAVCKPRIPLNFTNKIMDLSKLKDPVVILLLITGYFTAAGYILHILYFPPSVVASGKSSSQAANAVMAFSVFSAFGRISSGQLAPYLGS</sequence>
<feature type="transmembrane region" description="Helical" evidence="3">
    <location>
        <begin position="73"/>
        <end position="96"/>
    </location>
</feature>
<gene>
    <name evidence="4" type="ORF">BB561_005021</name>
</gene>
<dbReference type="InterPro" id="IPR011701">
    <property type="entry name" value="MFS"/>
</dbReference>
<dbReference type="Pfam" id="PF07690">
    <property type="entry name" value="MFS_1"/>
    <property type="match status" value="1"/>
</dbReference>
<name>A0A2T9YCQ3_9FUNG</name>
<dbReference type="SUPFAM" id="SSF103473">
    <property type="entry name" value="MFS general substrate transporter"/>
    <property type="match status" value="1"/>
</dbReference>
<keyword evidence="5" id="KW-1185">Reference proteome</keyword>
<feature type="transmembrane region" description="Helical" evidence="3">
    <location>
        <begin position="133"/>
        <end position="153"/>
    </location>
</feature>
<evidence type="ECO:0000256" key="2">
    <source>
        <dbReference type="ARBA" id="ARBA00006727"/>
    </source>
</evidence>
<dbReference type="InterPro" id="IPR036259">
    <property type="entry name" value="MFS_trans_sf"/>
</dbReference>
<evidence type="ECO:0008006" key="6">
    <source>
        <dbReference type="Google" id="ProtNLM"/>
    </source>
</evidence>
<keyword evidence="3" id="KW-0472">Membrane</keyword>
<feature type="transmembrane region" description="Helical" evidence="3">
    <location>
        <begin position="31"/>
        <end position="53"/>
    </location>
</feature>
<comment type="similarity">
    <text evidence="2">Belongs to the major facilitator superfamily. Monocarboxylate porter (TC 2.A.1.13) family.</text>
</comment>
<dbReference type="InterPro" id="IPR050327">
    <property type="entry name" value="Proton-linked_MCT"/>
</dbReference>
<keyword evidence="3" id="KW-1133">Transmembrane helix</keyword>
<evidence type="ECO:0000313" key="4">
    <source>
        <dbReference type="EMBL" id="PVU90118.1"/>
    </source>
</evidence>